<keyword evidence="3" id="KW-1185">Reference proteome</keyword>
<dbReference type="STRING" id="1076935.U4LRR5"/>
<accession>U4LRR5</accession>
<dbReference type="OrthoDB" id="2391627at2759"/>
<keyword evidence="1" id="KW-0472">Membrane</keyword>
<dbReference type="Pfam" id="PF09796">
    <property type="entry name" value="QCR10"/>
    <property type="match status" value="1"/>
</dbReference>
<evidence type="ECO:0000256" key="1">
    <source>
        <dbReference type="SAM" id="Phobius"/>
    </source>
</evidence>
<dbReference type="InterPro" id="IPR019182">
    <property type="entry name" value="Cytochrome_b-c1_su10_fun"/>
</dbReference>
<keyword evidence="1" id="KW-0812">Transmembrane</keyword>
<dbReference type="PANTHER" id="PTHR28254">
    <property type="entry name" value="CYTOCHROME B-C1 COMPLEX SUBUNIT 10"/>
    <property type="match status" value="1"/>
</dbReference>
<keyword evidence="1" id="KW-1133">Transmembrane helix</keyword>
<reference evidence="2 3" key="1">
    <citation type="journal article" date="2013" name="PLoS Genet.">
        <title>The genome and development-dependent transcriptomes of Pyronema confluens: a window into fungal evolution.</title>
        <authorList>
            <person name="Traeger S."/>
            <person name="Altegoer F."/>
            <person name="Freitag M."/>
            <person name="Gabaldon T."/>
            <person name="Kempken F."/>
            <person name="Kumar A."/>
            <person name="Marcet-Houben M."/>
            <person name="Poggeler S."/>
            <person name="Stajich J.E."/>
            <person name="Nowrousian M."/>
        </authorList>
    </citation>
    <scope>NUCLEOTIDE SEQUENCE [LARGE SCALE GENOMIC DNA]</scope>
    <source>
        <strain evidence="3">CBS 100304</strain>
        <tissue evidence="2">Vegetative mycelium</tissue>
    </source>
</reference>
<evidence type="ECO:0000313" key="3">
    <source>
        <dbReference type="Proteomes" id="UP000018144"/>
    </source>
</evidence>
<dbReference type="AlphaFoldDB" id="U4LRR5"/>
<sequence length="82" mass="8902">MVGYKSQFGPKMRPQLHIAGYPLKNLAHHGISAAAFGGVALVAVLFFGEGIPRVQNDVLKKIPVVNEYWLSKKPVPASDSPF</sequence>
<organism evidence="2 3">
    <name type="scientific">Pyronema omphalodes (strain CBS 100304)</name>
    <name type="common">Pyronema confluens</name>
    <dbReference type="NCBI Taxonomy" id="1076935"/>
    <lineage>
        <taxon>Eukaryota</taxon>
        <taxon>Fungi</taxon>
        <taxon>Dikarya</taxon>
        <taxon>Ascomycota</taxon>
        <taxon>Pezizomycotina</taxon>
        <taxon>Pezizomycetes</taxon>
        <taxon>Pezizales</taxon>
        <taxon>Pyronemataceae</taxon>
        <taxon>Pyronema</taxon>
    </lineage>
</organism>
<dbReference type="EMBL" id="HF935398">
    <property type="protein sequence ID" value="CCX29986.1"/>
    <property type="molecule type" value="Genomic_DNA"/>
</dbReference>
<protein>
    <submittedName>
        <fullName evidence="2">Uncharacterized protein</fullName>
    </submittedName>
</protein>
<dbReference type="GO" id="GO:0006122">
    <property type="term" value="P:mitochondrial electron transport, ubiquinol to cytochrome c"/>
    <property type="evidence" value="ECO:0007669"/>
    <property type="project" value="InterPro"/>
</dbReference>
<feature type="transmembrane region" description="Helical" evidence="1">
    <location>
        <begin position="26"/>
        <end position="47"/>
    </location>
</feature>
<evidence type="ECO:0000313" key="2">
    <source>
        <dbReference type="EMBL" id="CCX29986.1"/>
    </source>
</evidence>
<dbReference type="OMA" id="NEYWLSK"/>
<dbReference type="PANTHER" id="PTHR28254:SF1">
    <property type="entry name" value="CYTOCHROME B-C1 COMPLEX SUBUNIT 10, MITOCHONDRIAL"/>
    <property type="match status" value="1"/>
</dbReference>
<dbReference type="Proteomes" id="UP000018144">
    <property type="component" value="Unassembled WGS sequence"/>
</dbReference>
<gene>
    <name evidence="2" type="ORF">PCON_07809</name>
</gene>
<name>U4LRR5_PYROM</name>
<proteinExistence type="predicted"/>
<dbReference type="GO" id="GO:0005739">
    <property type="term" value="C:mitochondrion"/>
    <property type="evidence" value="ECO:0007669"/>
    <property type="project" value="GOC"/>
</dbReference>